<dbReference type="EMBL" id="AWWV01010612">
    <property type="protein sequence ID" value="OMO78134.1"/>
    <property type="molecule type" value="Genomic_DNA"/>
</dbReference>
<evidence type="ECO:0000313" key="3">
    <source>
        <dbReference type="Proteomes" id="UP000188268"/>
    </source>
</evidence>
<evidence type="ECO:0000313" key="2">
    <source>
        <dbReference type="EMBL" id="OMO78134.1"/>
    </source>
</evidence>
<dbReference type="Gramene" id="OMO78134">
    <property type="protein sequence ID" value="OMO78134"/>
    <property type="gene ID" value="CCACVL1_14649"/>
</dbReference>
<feature type="compositionally biased region" description="Polar residues" evidence="1">
    <location>
        <begin position="50"/>
        <end position="60"/>
    </location>
</feature>
<organism evidence="2 3">
    <name type="scientific">Corchorus capsularis</name>
    <name type="common">Jute</name>
    <dbReference type="NCBI Taxonomy" id="210143"/>
    <lineage>
        <taxon>Eukaryota</taxon>
        <taxon>Viridiplantae</taxon>
        <taxon>Streptophyta</taxon>
        <taxon>Embryophyta</taxon>
        <taxon>Tracheophyta</taxon>
        <taxon>Spermatophyta</taxon>
        <taxon>Magnoliopsida</taxon>
        <taxon>eudicotyledons</taxon>
        <taxon>Gunneridae</taxon>
        <taxon>Pentapetalae</taxon>
        <taxon>rosids</taxon>
        <taxon>malvids</taxon>
        <taxon>Malvales</taxon>
        <taxon>Malvaceae</taxon>
        <taxon>Grewioideae</taxon>
        <taxon>Apeibeae</taxon>
        <taxon>Corchorus</taxon>
    </lineage>
</organism>
<dbReference type="AlphaFoldDB" id="A0A1R3I6E9"/>
<reference evidence="2 3" key="1">
    <citation type="submission" date="2013-09" db="EMBL/GenBank/DDBJ databases">
        <title>Corchorus capsularis genome sequencing.</title>
        <authorList>
            <person name="Alam M."/>
            <person name="Haque M.S."/>
            <person name="Islam M.S."/>
            <person name="Emdad E.M."/>
            <person name="Islam M.M."/>
            <person name="Ahmed B."/>
            <person name="Halim A."/>
            <person name="Hossen Q.M.M."/>
            <person name="Hossain M.Z."/>
            <person name="Ahmed R."/>
            <person name="Khan M.M."/>
            <person name="Islam R."/>
            <person name="Rashid M.M."/>
            <person name="Khan S.A."/>
            <person name="Rahman M.S."/>
            <person name="Alam M."/>
        </authorList>
    </citation>
    <scope>NUCLEOTIDE SEQUENCE [LARGE SCALE GENOMIC DNA]</scope>
    <source>
        <strain evidence="3">cv. CVL-1</strain>
        <tissue evidence="2">Whole seedling</tissue>
    </source>
</reference>
<accession>A0A1R3I6E9</accession>
<sequence>MACGEDSSFEERENRFFGRVYEGRGRGGGRGVARGGLSIPASEKRPRPMTSITITVDCQV</sequence>
<feature type="region of interest" description="Disordered" evidence="1">
    <location>
        <begin position="26"/>
        <end position="60"/>
    </location>
</feature>
<comment type="caution">
    <text evidence="2">The sequence shown here is derived from an EMBL/GenBank/DDBJ whole genome shotgun (WGS) entry which is preliminary data.</text>
</comment>
<proteinExistence type="predicted"/>
<gene>
    <name evidence="2" type="ORF">CCACVL1_14649</name>
</gene>
<name>A0A1R3I6E9_COCAP</name>
<keyword evidence="3" id="KW-1185">Reference proteome</keyword>
<dbReference type="Proteomes" id="UP000188268">
    <property type="component" value="Unassembled WGS sequence"/>
</dbReference>
<protein>
    <submittedName>
        <fullName evidence="2">Uncharacterized protein</fullName>
    </submittedName>
</protein>
<evidence type="ECO:0000256" key="1">
    <source>
        <dbReference type="SAM" id="MobiDB-lite"/>
    </source>
</evidence>